<evidence type="ECO:0000256" key="1">
    <source>
        <dbReference type="ARBA" id="ARBA00008947"/>
    </source>
</evidence>
<dbReference type="PROSITE" id="PS51344">
    <property type="entry name" value="HTH_TFE_IIE"/>
    <property type="match status" value="1"/>
</dbReference>
<keyword evidence="7" id="KW-1185">Reference proteome</keyword>
<feature type="region of interest" description="Disordered" evidence="4">
    <location>
        <begin position="355"/>
        <end position="448"/>
    </location>
</feature>
<evidence type="ECO:0000256" key="2">
    <source>
        <dbReference type="ARBA" id="ARBA00023015"/>
    </source>
</evidence>
<dbReference type="Proteomes" id="UP001153365">
    <property type="component" value="Unassembled WGS sequence"/>
</dbReference>
<dbReference type="InterPro" id="IPR013083">
    <property type="entry name" value="Znf_RING/FYVE/PHD"/>
</dbReference>
<dbReference type="SMART" id="SM00531">
    <property type="entry name" value="TFIIE"/>
    <property type="match status" value="1"/>
</dbReference>
<sequence length="485" mass="53116">MTATALSSAASSPSVLPNQSSASTSPTSLEDNADILSDIRLLIQYVSRAFYEVRHILLFEQLIRKEAMKDDELALRLGVTPKEVAKAANQLIRDQLVSVYLRAEVKPGAHKATQRTYYYIDYKHCVDVIKWRMWKMSKVLDDKQRNVIDGQGYVCPRCKTTYSTLDISGLAMTATSFLCEICNTPLNDNENDVEVQKNKDRMQRLNSQTLAIKQCLQKADKVVIPAFDIASWVAINMPLEKPTDASDGLAVATGGSKETAVTVELAQEGDMEAKRRLKEEQAEAKRQANALPVWISQSTVNGELTRAGVRDSKVISESSHGVLLVNPTITASTDNSKNAEDANFDAYIARLQSQPSVDPHALAPMFDDRRSPADSNGSITSPSQSRGSSISAGTKRPRYDQQYSDGHYSGTLYGNGHGKHPAKKAKVGFAGSAATSPEEESEDQGESKTMILGGKLIELSKITPEMESKMTSEEYTIYGTLMLGS</sequence>
<dbReference type="SUPFAM" id="SSF57783">
    <property type="entry name" value="Zinc beta-ribbon"/>
    <property type="match status" value="1"/>
</dbReference>
<feature type="compositionally biased region" description="Polar residues" evidence="4">
    <location>
        <begin position="373"/>
        <end position="392"/>
    </location>
</feature>
<evidence type="ECO:0000313" key="6">
    <source>
        <dbReference type="EMBL" id="CAH7689991.1"/>
    </source>
</evidence>
<protein>
    <submittedName>
        <fullName evidence="6">Transcription initiation factor TFIIE alpha subunit</fullName>
    </submittedName>
</protein>
<keyword evidence="3" id="KW-0804">Transcription</keyword>
<feature type="domain" description="HTH TFE/IIEalpha-type" evidence="5">
    <location>
        <begin position="39"/>
        <end position="130"/>
    </location>
</feature>
<evidence type="ECO:0000256" key="3">
    <source>
        <dbReference type="ARBA" id="ARBA00023163"/>
    </source>
</evidence>
<dbReference type="InterPro" id="IPR039997">
    <property type="entry name" value="TFE"/>
</dbReference>
<dbReference type="AlphaFoldDB" id="A0AAV0BTK0"/>
<evidence type="ECO:0000256" key="4">
    <source>
        <dbReference type="SAM" id="MobiDB-lite"/>
    </source>
</evidence>
<dbReference type="InterPro" id="IPR024550">
    <property type="entry name" value="TFIIEa/SarR/Rpc3_HTH_dom"/>
</dbReference>
<dbReference type="InterPro" id="IPR017919">
    <property type="entry name" value="TFIIE/TFIIEa_HTH"/>
</dbReference>
<evidence type="ECO:0000259" key="5">
    <source>
        <dbReference type="PROSITE" id="PS51344"/>
    </source>
</evidence>
<feature type="region of interest" description="Disordered" evidence="4">
    <location>
        <begin position="1"/>
        <end position="28"/>
    </location>
</feature>
<organism evidence="6 7">
    <name type="scientific">Phakopsora pachyrhizi</name>
    <name type="common">Asian soybean rust disease fungus</name>
    <dbReference type="NCBI Taxonomy" id="170000"/>
    <lineage>
        <taxon>Eukaryota</taxon>
        <taxon>Fungi</taxon>
        <taxon>Dikarya</taxon>
        <taxon>Basidiomycota</taxon>
        <taxon>Pucciniomycotina</taxon>
        <taxon>Pucciniomycetes</taxon>
        <taxon>Pucciniales</taxon>
        <taxon>Phakopsoraceae</taxon>
        <taxon>Phakopsora</taxon>
    </lineage>
</organism>
<dbReference type="GO" id="GO:0005673">
    <property type="term" value="C:transcription factor TFIIE complex"/>
    <property type="evidence" value="ECO:0007669"/>
    <property type="project" value="TreeGrafter"/>
</dbReference>
<dbReference type="FunFam" id="3.30.40.10:FF:000269">
    <property type="entry name" value="Transcription initiation factor IIE subunit alpha"/>
    <property type="match status" value="1"/>
</dbReference>
<dbReference type="PANTHER" id="PTHR13097">
    <property type="entry name" value="TRANSCRIPTION INITIATION FACTOR IIE, ALPHA SUBUNIT"/>
    <property type="match status" value="1"/>
</dbReference>
<dbReference type="Gene3D" id="3.30.40.10">
    <property type="entry name" value="Zinc/RING finger domain, C3HC4 (zinc finger)"/>
    <property type="match status" value="1"/>
</dbReference>
<dbReference type="InterPro" id="IPR002853">
    <property type="entry name" value="TFIIE_asu"/>
</dbReference>
<feature type="compositionally biased region" description="Low complexity" evidence="4">
    <location>
        <begin position="1"/>
        <end position="17"/>
    </location>
</feature>
<dbReference type="EMBL" id="CALTRL010006179">
    <property type="protein sequence ID" value="CAH7689991.1"/>
    <property type="molecule type" value="Genomic_DNA"/>
</dbReference>
<dbReference type="GO" id="GO:0006367">
    <property type="term" value="P:transcription initiation at RNA polymerase II promoter"/>
    <property type="evidence" value="ECO:0007669"/>
    <property type="project" value="InterPro"/>
</dbReference>
<comment type="similarity">
    <text evidence="1">Belongs to the TFIIE alpha subunit family.</text>
</comment>
<feature type="compositionally biased region" description="Polar residues" evidence="4">
    <location>
        <begin position="18"/>
        <end position="28"/>
    </location>
</feature>
<reference evidence="6" key="1">
    <citation type="submission" date="2022-06" db="EMBL/GenBank/DDBJ databases">
        <authorList>
            <consortium name="SYNGENTA / RWTH Aachen University"/>
        </authorList>
    </citation>
    <scope>NUCLEOTIDE SEQUENCE</scope>
</reference>
<name>A0AAV0BTK0_PHAPC</name>
<dbReference type="Pfam" id="PF02002">
    <property type="entry name" value="TFIIE_alpha"/>
    <property type="match status" value="1"/>
</dbReference>
<feature type="compositionally biased region" description="Basic residues" evidence="4">
    <location>
        <begin position="417"/>
        <end position="426"/>
    </location>
</feature>
<accession>A0AAV0BTK0</accession>
<dbReference type="PANTHER" id="PTHR13097:SF7">
    <property type="entry name" value="GENERAL TRANSCRIPTION FACTOR IIE SUBUNIT 1"/>
    <property type="match status" value="1"/>
</dbReference>
<gene>
    <name evidence="6" type="ORF">PPACK8108_LOCUS25201</name>
</gene>
<proteinExistence type="inferred from homology"/>
<comment type="caution">
    <text evidence="6">The sequence shown here is derived from an EMBL/GenBank/DDBJ whole genome shotgun (WGS) entry which is preliminary data.</text>
</comment>
<evidence type="ECO:0000313" key="7">
    <source>
        <dbReference type="Proteomes" id="UP001153365"/>
    </source>
</evidence>
<keyword evidence="2" id="KW-0805">Transcription regulation</keyword>